<dbReference type="OrthoDB" id="409306at2759"/>
<reference evidence="1" key="1">
    <citation type="submission" date="2021-02" db="EMBL/GenBank/DDBJ databases">
        <authorList>
            <person name="Dougan E. K."/>
            <person name="Rhodes N."/>
            <person name="Thang M."/>
            <person name="Chan C."/>
        </authorList>
    </citation>
    <scope>NUCLEOTIDE SEQUENCE</scope>
</reference>
<name>A0A812TR22_9DINO</name>
<evidence type="ECO:0000313" key="2">
    <source>
        <dbReference type="Proteomes" id="UP000604046"/>
    </source>
</evidence>
<sequence>MLFPMYTVASDVLLKMTRVEPHEMLKARGELVVFSDDLGKAAFVSHQWLARDHPDPDFKQMPVLQNAVTRILNSSGFVSLDFITESQVQTAKPLPMTEFQVLTLHFWYDYFSCPQPQASVSGETECHQASAISSIPSYINECEFFFALCPVLDCPWQGKVLTAATWSSRGWCRLERAARELSANSTWILIQSDAAMEA</sequence>
<organism evidence="1 2">
    <name type="scientific">Symbiodinium natans</name>
    <dbReference type="NCBI Taxonomy" id="878477"/>
    <lineage>
        <taxon>Eukaryota</taxon>
        <taxon>Sar</taxon>
        <taxon>Alveolata</taxon>
        <taxon>Dinophyceae</taxon>
        <taxon>Suessiales</taxon>
        <taxon>Symbiodiniaceae</taxon>
        <taxon>Symbiodinium</taxon>
    </lineage>
</organism>
<dbReference type="AlphaFoldDB" id="A0A812TR22"/>
<dbReference type="Proteomes" id="UP000604046">
    <property type="component" value="Unassembled WGS sequence"/>
</dbReference>
<gene>
    <name evidence="1" type="ORF">SNAT2548_LOCUS30578</name>
</gene>
<keyword evidence="2" id="KW-1185">Reference proteome</keyword>
<dbReference type="EMBL" id="CAJNDS010002612">
    <property type="protein sequence ID" value="CAE7544991.1"/>
    <property type="molecule type" value="Genomic_DNA"/>
</dbReference>
<accession>A0A812TR22</accession>
<protein>
    <submittedName>
        <fullName evidence="1">Uncharacterized protein</fullName>
    </submittedName>
</protein>
<evidence type="ECO:0000313" key="1">
    <source>
        <dbReference type="EMBL" id="CAE7544991.1"/>
    </source>
</evidence>
<comment type="caution">
    <text evidence="1">The sequence shown here is derived from an EMBL/GenBank/DDBJ whole genome shotgun (WGS) entry which is preliminary data.</text>
</comment>
<proteinExistence type="predicted"/>